<proteinExistence type="predicted"/>
<accession>A0A286RBU9</accession>
<name>A0A286RBU9_9BACT</name>
<gene>
    <name evidence="1" type="ORF">THTE_0840</name>
</gene>
<organism evidence="1 2">
    <name type="scientific">Thermogutta terrifontis</name>
    <dbReference type="NCBI Taxonomy" id="1331910"/>
    <lineage>
        <taxon>Bacteria</taxon>
        <taxon>Pseudomonadati</taxon>
        <taxon>Planctomycetota</taxon>
        <taxon>Planctomycetia</taxon>
        <taxon>Pirellulales</taxon>
        <taxon>Thermoguttaceae</taxon>
        <taxon>Thermogutta</taxon>
    </lineage>
</organism>
<keyword evidence="2" id="KW-1185">Reference proteome</keyword>
<dbReference type="AlphaFoldDB" id="A0A286RBU9"/>
<protein>
    <submittedName>
        <fullName evidence="1">Uncharacterized protein</fullName>
    </submittedName>
</protein>
<dbReference type="Proteomes" id="UP000215086">
    <property type="component" value="Chromosome"/>
</dbReference>
<evidence type="ECO:0000313" key="2">
    <source>
        <dbReference type="Proteomes" id="UP000215086"/>
    </source>
</evidence>
<reference evidence="1 2" key="1">
    <citation type="journal article" name="Front. Microbiol.">
        <title>Sugar Metabolism of the First Thermophilic Planctomycete Thermogutta terrifontis: Comparative Genomic and Transcriptomic Approaches.</title>
        <authorList>
            <person name="Elcheninov A.G."/>
            <person name="Menzel P."/>
            <person name="Gudbergsdottir S.R."/>
            <person name="Slesarev A.I."/>
            <person name="Kadnikov V.V."/>
            <person name="Krogh A."/>
            <person name="Bonch-Osmolovskaya E.A."/>
            <person name="Peng X."/>
            <person name="Kublanov I.V."/>
        </authorList>
    </citation>
    <scope>NUCLEOTIDE SEQUENCE [LARGE SCALE GENOMIC DNA]</scope>
    <source>
        <strain evidence="1 2">R1</strain>
    </source>
</reference>
<dbReference type="KEGG" id="ttf:THTE_0840"/>
<sequence length="98" mass="10679">MSGPLFSMLDKQFHFTGHDKRAPPNDFPGGPARQVRIPLITRSGQFMNCPYNAGGTCLSGSAVQRSIIHSRSSGTTSVPLRTISRRDLLVRSAFFDVG</sequence>
<evidence type="ECO:0000313" key="1">
    <source>
        <dbReference type="EMBL" id="ASV73442.1"/>
    </source>
</evidence>
<dbReference type="EMBL" id="CP018477">
    <property type="protein sequence ID" value="ASV73442.1"/>
    <property type="molecule type" value="Genomic_DNA"/>
</dbReference>